<comment type="similarity">
    <text evidence="3">Belongs to the MoxR family.</text>
</comment>
<dbReference type="InterPro" id="IPR027417">
    <property type="entry name" value="P-loop_NTPase"/>
</dbReference>
<dbReference type="PANTHER" id="PTHR42759">
    <property type="entry name" value="MOXR FAMILY PROTEIN"/>
    <property type="match status" value="1"/>
</dbReference>
<dbReference type="EMBL" id="FMZB01000005">
    <property type="protein sequence ID" value="SDC96338.1"/>
    <property type="molecule type" value="Genomic_DNA"/>
</dbReference>
<dbReference type="InterPro" id="IPR050764">
    <property type="entry name" value="CbbQ/NirQ/NorQ/GpvN"/>
</dbReference>
<dbReference type="STRING" id="361279.SAMN05421663_105240"/>
<dbReference type="InterPro" id="IPR011703">
    <property type="entry name" value="ATPase_AAA-3"/>
</dbReference>
<evidence type="ECO:0000313" key="7">
    <source>
        <dbReference type="Proteomes" id="UP000198666"/>
    </source>
</evidence>
<dbReference type="Pfam" id="PF17863">
    <property type="entry name" value="AAA_lid_2"/>
    <property type="match status" value="1"/>
</dbReference>
<feature type="domain" description="ChlI/MoxR AAA lid" evidence="5">
    <location>
        <begin position="235"/>
        <end position="305"/>
    </location>
</feature>
<keyword evidence="1" id="KW-0547">Nucleotide-binding</keyword>
<gene>
    <name evidence="6" type="ORF">SAMN05421663_105240</name>
</gene>
<dbReference type="Proteomes" id="UP000198666">
    <property type="component" value="Unassembled WGS sequence"/>
</dbReference>
<dbReference type="Gene3D" id="3.40.50.300">
    <property type="entry name" value="P-loop containing nucleotide triphosphate hydrolases"/>
    <property type="match status" value="1"/>
</dbReference>
<dbReference type="RefSeq" id="WP_093727318.1">
    <property type="nucleotide sequence ID" value="NZ_FMZB01000005.1"/>
</dbReference>
<organism evidence="6 7">
    <name type="scientific">Terribacillus halophilus</name>
    <dbReference type="NCBI Taxonomy" id="361279"/>
    <lineage>
        <taxon>Bacteria</taxon>
        <taxon>Bacillati</taxon>
        <taxon>Bacillota</taxon>
        <taxon>Bacilli</taxon>
        <taxon>Bacillales</taxon>
        <taxon>Bacillaceae</taxon>
        <taxon>Terribacillus</taxon>
    </lineage>
</organism>
<dbReference type="GO" id="GO:0016887">
    <property type="term" value="F:ATP hydrolysis activity"/>
    <property type="evidence" value="ECO:0007669"/>
    <property type="project" value="InterPro"/>
</dbReference>
<reference evidence="7" key="1">
    <citation type="submission" date="2016-10" db="EMBL/GenBank/DDBJ databases">
        <authorList>
            <person name="Varghese N."/>
            <person name="Submissions S."/>
        </authorList>
    </citation>
    <scope>NUCLEOTIDE SEQUENCE [LARGE SCALE GENOMIC DNA]</scope>
    <source>
        <strain evidence="7">DSM 21620</strain>
    </source>
</reference>
<feature type="domain" description="ATPase AAA-3" evidence="4">
    <location>
        <begin position="41"/>
        <end position="171"/>
    </location>
</feature>
<dbReference type="CDD" id="cd00009">
    <property type="entry name" value="AAA"/>
    <property type="match status" value="1"/>
</dbReference>
<dbReference type="PANTHER" id="PTHR42759:SF5">
    <property type="entry name" value="METHANOL DEHYDROGENASE REGULATOR"/>
    <property type="match status" value="1"/>
</dbReference>
<dbReference type="Pfam" id="PF07726">
    <property type="entry name" value="AAA_3"/>
    <property type="match status" value="1"/>
</dbReference>
<evidence type="ECO:0000256" key="1">
    <source>
        <dbReference type="ARBA" id="ARBA00022741"/>
    </source>
</evidence>
<evidence type="ECO:0000259" key="4">
    <source>
        <dbReference type="Pfam" id="PF07726"/>
    </source>
</evidence>
<dbReference type="GO" id="GO:0005524">
    <property type="term" value="F:ATP binding"/>
    <property type="evidence" value="ECO:0007669"/>
    <property type="project" value="UniProtKB-KW"/>
</dbReference>
<evidence type="ECO:0000256" key="2">
    <source>
        <dbReference type="ARBA" id="ARBA00022840"/>
    </source>
</evidence>
<dbReference type="Gene3D" id="1.10.8.80">
    <property type="entry name" value="Magnesium chelatase subunit I, C-Terminal domain"/>
    <property type="match status" value="1"/>
</dbReference>
<keyword evidence="2" id="KW-0067">ATP-binding</keyword>
<dbReference type="SUPFAM" id="SSF52540">
    <property type="entry name" value="P-loop containing nucleoside triphosphate hydrolases"/>
    <property type="match status" value="1"/>
</dbReference>
<evidence type="ECO:0000313" key="6">
    <source>
        <dbReference type="EMBL" id="SDC96338.1"/>
    </source>
</evidence>
<keyword evidence="7" id="KW-1185">Reference proteome</keyword>
<accession>A0A1G6QVM1</accession>
<dbReference type="OrthoDB" id="9808397at2"/>
<dbReference type="AlphaFoldDB" id="A0A1G6QVM1"/>
<protein>
    <submittedName>
        <fullName evidence="6">MoxR-like ATPase</fullName>
    </submittedName>
</protein>
<dbReference type="PIRSF" id="PIRSF002849">
    <property type="entry name" value="AAA_ATPase_chaperone_MoxR_prd"/>
    <property type="match status" value="1"/>
</dbReference>
<name>A0A1G6QVM1_9BACI</name>
<dbReference type="FunFam" id="3.40.50.300:FF:000640">
    <property type="entry name" value="MoxR family ATPase"/>
    <property type="match status" value="1"/>
</dbReference>
<sequence length="322" mass="35889">MTKLSIYHPAVSRIIENINKVIIGKEEPVVLSLTALLAGGHVLLEDVPGVGKTMLVRSLARSVDCDFKRIQFTPDLLPSDVTGVSIYNPKTLEFEFRPGPILGNIVLADEINRTSPKTQSAMLEAMEEKNITVEGNALPLADPFFVMATQNPVDYEGTYPLPEAQLDRFLLKIRMGYPNAQEEMQMLDAVTAKHPIGSVEPVMTKSDLLSMQEAVANVYVDPQIQQYIVDLAQISRKHPDVYLGLSPRGSIAMMRAAKAYAFIHGRDYCIPDDVQILAPFVLGHRILLRSEARYDGLTPERLVQRLLETVEVPVEKESVHER</sequence>
<evidence type="ECO:0000256" key="3">
    <source>
        <dbReference type="ARBA" id="ARBA00061607"/>
    </source>
</evidence>
<dbReference type="InterPro" id="IPR041628">
    <property type="entry name" value="ChlI/MoxR_AAA_lid"/>
</dbReference>
<evidence type="ECO:0000259" key="5">
    <source>
        <dbReference type="Pfam" id="PF17863"/>
    </source>
</evidence>
<proteinExistence type="inferred from homology"/>